<dbReference type="Proteomes" id="UP000267798">
    <property type="component" value="Unassembled WGS sequence"/>
</dbReference>
<evidence type="ECO:0000256" key="1">
    <source>
        <dbReference type="SAM" id="Phobius"/>
    </source>
</evidence>
<dbReference type="AlphaFoldDB" id="A0A3A6PHK2"/>
<gene>
    <name evidence="2" type="ORF">D3P09_04890</name>
</gene>
<keyword evidence="1" id="KW-1133">Transmembrane helix</keyword>
<name>A0A3A6PHK2_9BACL</name>
<dbReference type="EMBL" id="QXQB01000001">
    <property type="protein sequence ID" value="RJX41322.1"/>
    <property type="molecule type" value="Genomic_DNA"/>
</dbReference>
<evidence type="ECO:0000313" key="3">
    <source>
        <dbReference type="Proteomes" id="UP000267798"/>
    </source>
</evidence>
<keyword evidence="1" id="KW-0472">Membrane</keyword>
<proteinExistence type="predicted"/>
<sequence>MEDSKDIITAVIMFCLIAGVLIFTGRKDSNKSIEYEFTFKQLKDYFFKKHYCKDCNSSLKRFSKDEFLGEGWTKHPGTVAYSKNYKRTFYLKCPACSRIYTSDDF</sequence>
<dbReference type="OrthoDB" id="2655647at2"/>
<keyword evidence="1" id="KW-0812">Transmembrane</keyword>
<keyword evidence="3" id="KW-1185">Reference proteome</keyword>
<evidence type="ECO:0000313" key="2">
    <source>
        <dbReference type="EMBL" id="RJX41322.1"/>
    </source>
</evidence>
<reference evidence="2 3" key="1">
    <citation type="submission" date="2018-09" db="EMBL/GenBank/DDBJ databases">
        <title>Paenibacillus aracenensis nov. sp. isolated from a cave in southern Spain.</title>
        <authorList>
            <person name="Jurado V."/>
            <person name="Gutierrez-Patricio S."/>
            <person name="Gonzalez-Pimentel J.L."/>
            <person name="Miller A.Z."/>
            <person name="Laiz L."/>
            <person name="Saiz-Jimenez C."/>
        </authorList>
    </citation>
    <scope>NUCLEOTIDE SEQUENCE [LARGE SCALE GENOMIC DNA]</scope>
    <source>
        <strain evidence="2 3">JCM 19203</strain>
    </source>
</reference>
<comment type="caution">
    <text evidence="2">The sequence shown here is derived from an EMBL/GenBank/DDBJ whole genome shotgun (WGS) entry which is preliminary data.</text>
</comment>
<organism evidence="2 3">
    <name type="scientific">Paenibacillus pinisoli</name>
    <dbReference type="NCBI Taxonomy" id="1276110"/>
    <lineage>
        <taxon>Bacteria</taxon>
        <taxon>Bacillati</taxon>
        <taxon>Bacillota</taxon>
        <taxon>Bacilli</taxon>
        <taxon>Bacillales</taxon>
        <taxon>Paenibacillaceae</taxon>
        <taxon>Paenibacillus</taxon>
    </lineage>
</organism>
<protein>
    <submittedName>
        <fullName evidence="2">Uncharacterized protein</fullName>
    </submittedName>
</protein>
<accession>A0A3A6PHK2</accession>
<dbReference type="RefSeq" id="WP_120107682.1">
    <property type="nucleotide sequence ID" value="NZ_QXQB01000001.1"/>
</dbReference>
<feature type="transmembrane region" description="Helical" evidence="1">
    <location>
        <begin position="6"/>
        <end position="24"/>
    </location>
</feature>